<reference evidence="12" key="1">
    <citation type="submission" date="2016-10" db="EMBL/GenBank/DDBJ databases">
        <authorList>
            <person name="Varghese N."/>
            <person name="Submissions S."/>
        </authorList>
    </citation>
    <scope>NUCLEOTIDE SEQUENCE [LARGE SCALE GENOMIC DNA]</scope>
    <source>
        <strain evidence="12">CGMCC 1.11014</strain>
    </source>
</reference>
<proteinExistence type="inferred from homology"/>
<dbReference type="STRING" id="1035707.SAMN05216552_103824"/>
<keyword evidence="2 7" id="KW-0378">Hydrolase</keyword>
<feature type="domain" description="Glycoside hydrolase family 5" evidence="10">
    <location>
        <begin position="77"/>
        <end position="365"/>
    </location>
</feature>
<sequence>MKQSFYSMMAAASVLLLAAGFSGCSGGAGGASSPAATTPTPTPTPTPTTAGMRDMSSTELAKLMSPGINLGNTLEAIPNETAWGNPVPTQALMNAYKAAGFKTVRIPIAWSQYADANNNISATWLAHVRQVVDYAHNAGLYTMINIHWDGGWMNHPTYDKQAAINAKLAKFWTQIANTFKNDDDTLLFAGSNEVGQENFYGTPSAEWTSVQNSFNQTFVDAVRATGGNNAVRHLVVQGYNTNIDITVATNTVPKDTVANRLFMEVHYYDPFHFTLDADSKIWQWGATATDPAAVEPWANEAWADAAFQKMKTAFGDKGVPVILGEYGAGMKAAYPGMNAYHKLWNQYITRSAFQRGLVPVYWDTGGMIDRKTGAHLDPDVIEMIVKATK</sequence>
<evidence type="ECO:0000256" key="2">
    <source>
        <dbReference type="ARBA" id="ARBA00022801"/>
    </source>
</evidence>
<dbReference type="PANTHER" id="PTHR31297">
    <property type="entry name" value="GLUCAN ENDO-1,6-BETA-GLUCOSIDASE B"/>
    <property type="match status" value="1"/>
</dbReference>
<evidence type="ECO:0000259" key="10">
    <source>
        <dbReference type="Pfam" id="PF00150"/>
    </source>
</evidence>
<feature type="chain" id="PRO_5011442589" evidence="9">
    <location>
        <begin position="28"/>
        <end position="389"/>
    </location>
</feature>
<evidence type="ECO:0000256" key="7">
    <source>
        <dbReference type="RuleBase" id="RU361153"/>
    </source>
</evidence>
<protein>
    <submittedName>
        <fullName evidence="11">Endoglucanase</fullName>
    </submittedName>
</protein>
<dbReference type="Pfam" id="PF00150">
    <property type="entry name" value="Cellulase"/>
    <property type="match status" value="1"/>
</dbReference>
<dbReference type="PANTHER" id="PTHR31297:SF41">
    <property type="entry name" value="ENDOGLUCANASE, PUTATIVE (AFU_ORTHOLOGUE AFUA_5G01830)-RELATED"/>
    <property type="match status" value="1"/>
</dbReference>
<keyword evidence="4" id="KW-0119">Carbohydrate metabolism</keyword>
<evidence type="ECO:0000256" key="8">
    <source>
        <dbReference type="SAM" id="MobiDB-lite"/>
    </source>
</evidence>
<dbReference type="RefSeq" id="WP_229490851.1">
    <property type="nucleotide sequence ID" value="NZ_FPBO01000038.1"/>
</dbReference>
<feature type="region of interest" description="Disordered" evidence="8">
    <location>
        <begin position="29"/>
        <end position="53"/>
    </location>
</feature>
<evidence type="ECO:0000256" key="3">
    <source>
        <dbReference type="ARBA" id="ARBA00023001"/>
    </source>
</evidence>
<dbReference type="GO" id="GO:0009986">
    <property type="term" value="C:cell surface"/>
    <property type="evidence" value="ECO:0007669"/>
    <property type="project" value="TreeGrafter"/>
</dbReference>
<dbReference type="Gene3D" id="3.20.20.80">
    <property type="entry name" value="Glycosidases"/>
    <property type="match status" value="1"/>
</dbReference>
<keyword evidence="12" id="KW-1185">Reference proteome</keyword>
<evidence type="ECO:0000313" key="11">
    <source>
        <dbReference type="EMBL" id="SFV13300.1"/>
    </source>
</evidence>
<organism evidence="11 12">
    <name type="scientific">Pseudoduganella namucuonensis</name>
    <dbReference type="NCBI Taxonomy" id="1035707"/>
    <lineage>
        <taxon>Bacteria</taxon>
        <taxon>Pseudomonadati</taxon>
        <taxon>Pseudomonadota</taxon>
        <taxon>Betaproteobacteria</taxon>
        <taxon>Burkholderiales</taxon>
        <taxon>Oxalobacteraceae</taxon>
        <taxon>Telluria group</taxon>
        <taxon>Pseudoduganella</taxon>
    </lineage>
</organism>
<name>A0A1I7LUM9_9BURK</name>
<dbReference type="InterPro" id="IPR050386">
    <property type="entry name" value="Glycosyl_hydrolase_5"/>
</dbReference>
<dbReference type="InterPro" id="IPR001547">
    <property type="entry name" value="Glyco_hydro_5"/>
</dbReference>
<keyword evidence="6" id="KW-0624">Polysaccharide degradation</keyword>
<evidence type="ECO:0000256" key="5">
    <source>
        <dbReference type="ARBA" id="ARBA00023295"/>
    </source>
</evidence>
<dbReference type="PROSITE" id="PS51257">
    <property type="entry name" value="PROKAR_LIPOPROTEIN"/>
    <property type="match status" value="1"/>
</dbReference>
<evidence type="ECO:0000256" key="9">
    <source>
        <dbReference type="SAM" id="SignalP"/>
    </source>
</evidence>
<dbReference type="EMBL" id="FPBO01000038">
    <property type="protein sequence ID" value="SFV13300.1"/>
    <property type="molecule type" value="Genomic_DNA"/>
</dbReference>
<dbReference type="GO" id="GO:0005576">
    <property type="term" value="C:extracellular region"/>
    <property type="evidence" value="ECO:0007669"/>
    <property type="project" value="TreeGrafter"/>
</dbReference>
<evidence type="ECO:0000313" key="12">
    <source>
        <dbReference type="Proteomes" id="UP000199391"/>
    </source>
</evidence>
<dbReference type="GO" id="GO:0008422">
    <property type="term" value="F:beta-glucosidase activity"/>
    <property type="evidence" value="ECO:0007669"/>
    <property type="project" value="TreeGrafter"/>
</dbReference>
<comment type="similarity">
    <text evidence="1 7">Belongs to the glycosyl hydrolase 5 (cellulase A) family.</text>
</comment>
<keyword evidence="9" id="KW-0732">Signal</keyword>
<evidence type="ECO:0000256" key="1">
    <source>
        <dbReference type="ARBA" id="ARBA00005641"/>
    </source>
</evidence>
<dbReference type="Proteomes" id="UP000199391">
    <property type="component" value="Unassembled WGS sequence"/>
</dbReference>
<feature type="signal peptide" evidence="9">
    <location>
        <begin position="1"/>
        <end position="27"/>
    </location>
</feature>
<dbReference type="GO" id="GO:0030245">
    <property type="term" value="P:cellulose catabolic process"/>
    <property type="evidence" value="ECO:0007669"/>
    <property type="project" value="UniProtKB-KW"/>
</dbReference>
<dbReference type="AlphaFoldDB" id="A0A1I7LUM9"/>
<evidence type="ECO:0000256" key="6">
    <source>
        <dbReference type="ARBA" id="ARBA00023326"/>
    </source>
</evidence>
<dbReference type="SUPFAM" id="SSF51445">
    <property type="entry name" value="(Trans)glycosidases"/>
    <property type="match status" value="1"/>
</dbReference>
<keyword evidence="5 7" id="KW-0326">Glycosidase</keyword>
<accession>A0A1I7LUM9</accession>
<dbReference type="InterPro" id="IPR017853">
    <property type="entry name" value="GH"/>
</dbReference>
<gene>
    <name evidence="11" type="ORF">SAMN05216552_103824</name>
</gene>
<evidence type="ECO:0000256" key="4">
    <source>
        <dbReference type="ARBA" id="ARBA00023277"/>
    </source>
</evidence>
<keyword evidence="3" id="KW-0136">Cellulose degradation</keyword>